<dbReference type="SMART" id="SM00479">
    <property type="entry name" value="EXOIII"/>
    <property type="match status" value="1"/>
</dbReference>
<gene>
    <name evidence="2" type="ORF">SAMN06296065_10687</name>
</gene>
<accession>A0ABY1QLE6</accession>
<dbReference type="PROSITE" id="PS50172">
    <property type="entry name" value="BRCT"/>
    <property type="match status" value="1"/>
</dbReference>
<evidence type="ECO:0000313" key="3">
    <source>
        <dbReference type="Proteomes" id="UP001157910"/>
    </source>
</evidence>
<keyword evidence="3" id="KW-1185">Reference proteome</keyword>
<dbReference type="Proteomes" id="UP001157910">
    <property type="component" value="Unassembled WGS sequence"/>
</dbReference>
<dbReference type="EMBL" id="FXUI01000006">
    <property type="protein sequence ID" value="SMP71957.1"/>
    <property type="molecule type" value="Genomic_DNA"/>
</dbReference>
<dbReference type="InterPro" id="IPR012337">
    <property type="entry name" value="RNaseH-like_sf"/>
</dbReference>
<dbReference type="SUPFAM" id="SSF53098">
    <property type="entry name" value="Ribonuclease H-like"/>
    <property type="match status" value="1"/>
</dbReference>
<sequence length="310" mass="33726">MVRPLSVCYVHEMTISPCSPKFEPHDSRSSLDNLDFVVVDVETACARVSSICQIGIVGFKDGQEVFAYETLVDPRDEFAPFNVGIHGIRPDHVAGKPTFGDIHGVIDGYLGNRVTVAHSWFDKGALAAACRLGDHAPIAARWLDSVRVAKQAWPQLANHKLNVLSRFLGIEHRHHDALSDARAAGWVIIKAIEHTGIGLQGWLANSTPPRAKPPAPADEGPLKGERVVILGEEADGRLAAFIASRGGRVVRSAGSTTTILVIATAQPYGRWVGTSRLYRRAKELQEMGRPLTIISEEELRRKVCAEAVPA</sequence>
<feature type="domain" description="BRCT" evidence="1">
    <location>
        <begin position="217"/>
        <end position="299"/>
    </location>
</feature>
<evidence type="ECO:0000259" key="1">
    <source>
        <dbReference type="PROSITE" id="PS50172"/>
    </source>
</evidence>
<protein>
    <submittedName>
        <fullName evidence="2">DNA polymerase-3 subunit epsilon</fullName>
    </submittedName>
</protein>
<dbReference type="Gene3D" id="3.30.420.10">
    <property type="entry name" value="Ribonuclease H-like superfamily/Ribonuclease H"/>
    <property type="match status" value="1"/>
</dbReference>
<dbReference type="CDD" id="cd06130">
    <property type="entry name" value="DNA_pol_III_epsilon_like"/>
    <property type="match status" value="1"/>
</dbReference>
<dbReference type="InterPro" id="IPR036420">
    <property type="entry name" value="BRCT_dom_sf"/>
</dbReference>
<reference evidence="2 3" key="1">
    <citation type="submission" date="2017-05" db="EMBL/GenBank/DDBJ databases">
        <authorList>
            <person name="Varghese N."/>
            <person name="Submissions S."/>
        </authorList>
    </citation>
    <scope>NUCLEOTIDE SEQUENCE [LARGE SCALE GENOMIC DNA]</scope>
    <source>
        <strain evidence="2 3">SM16</strain>
    </source>
</reference>
<dbReference type="PANTHER" id="PTHR30231">
    <property type="entry name" value="DNA POLYMERASE III SUBUNIT EPSILON"/>
    <property type="match status" value="1"/>
</dbReference>
<comment type="caution">
    <text evidence="2">The sequence shown here is derived from an EMBL/GenBank/DDBJ whole genome shotgun (WGS) entry which is preliminary data.</text>
</comment>
<dbReference type="InterPro" id="IPR036397">
    <property type="entry name" value="RNaseH_sf"/>
</dbReference>
<dbReference type="PANTHER" id="PTHR30231:SF42">
    <property type="entry name" value="EXONUCLEASE"/>
    <property type="match status" value="1"/>
</dbReference>
<proteinExistence type="predicted"/>
<evidence type="ECO:0000313" key="2">
    <source>
        <dbReference type="EMBL" id="SMP71957.1"/>
    </source>
</evidence>
<dbReference type="Gene3D" id="3.40.50.10190">
    <property type="entry name" value="BRCT domain"/>
    <property type="match status" value="1"/>
</dbReference>
<dbReference type="InterPro" id="IPR001357">
    <property type="entry name" value="BRCT_dom"/>
</dbReference>
<dbReference type="InterPro" id="IPR013520">
    <property type="entry name" value="Ribonucl_H"/>
</dbReference>
<dbReference type="Pfam" id="PF00929">
    <property type="entry name" value="RNase_T"/>
    <property type="match status" value="1"/>
</dbReference>
<organism evidence="2 3">
    <name type="scientific">Novosphingobium panipatense</name>
    <dbReference type="NCBI Taxonomy" id="428991"/>
    <lineage>
        <taxon>Bacteria</taxon>
        <taxon>Pseudomonadati</taxon>
        <taxon>Pseudomonadota</taxon>
        <taxon>Alphaproteobacteria</taxon>
        <taxon>Sphingomonadales</taxon>
        <taxon>Sphingomonadaceae</taxon>
        <taxon>Novosphingobium</taxon>
    </lineage>
</organism>
<name>A0ABY1QLE6_9SPHN</name>